<accession>A0A4R2JQR1</accession>
<keyword evidence="9" id="KW-0472">Membrane</keyword>
<dbReference type="OrthoDB" id="5241729at2"/>
<feature type="domain" description="Histidine kinase/HSP90-like ATPase" evidence="10">
    <location>
        <begin position="536"/>
        <end position="616"/>
    </location>
</feature>
<sequence>MLRRHMLAPIRGLVLFGLSLVGFAQLTVMIVSSFTGVVLQFEPERWLPNLCRDLTRVWLGVQIPRPYRPKPAPPERQPDGWYREGDQLYKKSGLLRFRRRTEWLQRDPATHRDHLWALLTPVTAGVGAALPAGLIALGAFLPMWATIPLVAAGFAIGPAMLAGYARWTAWLLRPADTIGRPWCWVKLRIKVLGQLSWSFGMSLTGVYYAVLTILAIYPGILALLPQATRETRRQVNLRRKQIGEWTGVRIDEPYLPYPPPPTPRPDGKYQLGRRLYDSPRHVIQTRTMCAVVKDKATWRDLAWLVLDPVVAFVLGAGPAVLAVAGFVVYFWSWVWSRLPALLVPDVDLRAGWAYLSDLPGLAWVPNWATPIVGLVVSVAVLSLSRPLLKLYGLWGRLLLAPTKSATLARRVAQLTESRTEATDAQAAELRRIERDLHDGAQARWVAMGLNLGAVEQLIDQDPDAAKRLLADARSASAQALVELRHLVRGIHPPVLAERGLGDAIRAMALDSALTVHVAVDLPGQVPQPIEAAVYFSVNELLTNVAKHARAQRTSVDIRYHESRLRVTVVDDGHGGADPAEGSGLLGVRKRLATFDGELTLSSPSGGPTVVTMEVPCALSSPKTSPSSEMA</sequence>
<dbReference type="GO" id="GO:0016020">
    <property type="term" value="C:membrane"/>
    <property type="evidence" value="ECO:0007669"/>
    <property type="project" value="InterPro"/>
</dbReference>
<evidence type="ECO:0000256" key="5">
    <source>
        <dbReference type="ARBA" id="ARBA00022741"/>
    </source>
</evidence>
<dbReference type="RefSeq" id="WP_132114437.1">
    <property type="nucleotide sequence ID" value="NZ_SLWS01000002.1"/>
</dbReference>
<dbReference type="InterPro" id="IPR050482">
    <property type="entry name" value="Sensor_HK_TwoCompSys"/>
</dbReference>
<keyword evidence="7" id="KW-0067">ATP-binding</keyword>
<dbReference type="SUPFAM" id="SSF55874">
    <property type="entry name" value="ATPase domain of HSP90 chaperone/DNA topoisomerase II/histidine kinase"/>
    <property type="match status" value="1"/>
</dbReference>
<dbReference type="EC" id="2.7.13.3" evidence="2"/>
<evidence type="ECO:0000256" key="8">
    <source>
        <dbReference type="ARBA" id="ARBA00023012"/>
    </source>
</evidence>
<evidence type="ECO:0000259" key="10">
    <source>
        <dbReference type="Pfam" id="PF02518"/>
    </source>
</evidence>
<evidence type="ECO:0000256" key="4">
    <source>
        <dbReference type="ARBA" id="ARBA00022679"/>
    </source>
</evidence>
<dbReference type="InterPro" id="IPR036890">
    <property type="entry name" value="HATPase_C_sf"/>
</dbReference>
<evidence type="ECO:0000259" key="11">
    <source>
        <dbReference type="Pfam" id="PF07730"/>
    </source>
</evidence>
<proteinExistence type="predicted"/>
<dbReference type="Pfam" id="PF02518">
    <property type="entry name" value="HATPase_c"/>
    <property type="match status" value="1"/>
</dbReference>
<dbReference type="Gene3D" id="3.30.565.10">
    <property type="entry name" value="Histidine kinase-like ATPase, C-terminal domain"/>
    <property type="match status" value="1"/>
</dbReference>
<keyword evidence="9" id="KW-1133">Transmembrane helix</keyword>
<feature type="domain" description="Signal transduction histidine kinase subgroup 3 dimerisation and phosphoacceptor" evidence="11">
    <location>
        <begin position="428"/>
        <end position="495"/>
    </location>
</feature>
<feature type="transmembrane region" description="Helical" evidence="9">
    <location>
        <begin position="367"/>
        <end position="388"/>
    </location>
</feature>
<keyword evidence="6 12" id="KW-0418">Kinase</keyword>
<evidence type="ECO:0000313" key="12">
    <source>
        <dbReference type="EMBL" id="TCO62573.1"/>
    </source>
</evidence>
<dbReference type="GO" id="GO:0046983">
    <property type="term" value="F:protein dimerization activity"/>
    <property type="evidence" value="ECO:0007669"/>
    <property type="project" value="InterPro"/>
</dbReference>
<dbReference type="GO" id="GO:0000155">
    <property type="term" value="F:phosphorelay sensor kinase activity"/>
    <property type="evidence" value="ECO:0007669"/>
    <property type="project" value="InterPro"/>
</dbReference>
<keyword evidence="3" id="KW-0597">Phosphoprotein</keyword>
<dbReference type="CDD" id="cd16917">
    <property type="entry name" value="HATPase_UhpB-NarQ-NarX-like"/>
    <property type="match status" value="1"/>
</dbReference>
<feature type="transmembrane region" description="Helical" evidence="9">
    <location>
        <begin position="301"/>
        <end position="331"/>
    </location>
</feature>
<keyword evidence="8" id="KW-0902">Two-component regulatory system</keyword>
<evidence type="ECO:0000256" key="1">
    <source>
        <dbReference type="ARBA" id="ARBA00000085"/>
    </source>
</evidence>
<evidence type="ECO:0000256" key="6">
    <source>
        <dbReference type="ARBA" id="ARBA00022777"/>
    </source>
</evidence>
<gene>
    <name evidence="12" type="ORF">EV192_102712</name>
</gene>
<dbReference type="Proteomes" id="UP000295680">
    <property type="component" value="Unassembled WGS sequence"/>
</dbReference>
<comment type="caution">
    <text evidence="12">The sequence shown here is derived from an EMBL/GenBank/DDBJ whole genome shotgun (WGS) entry which is preliminary data.</text>
</comment>
<name>A0A4R2JQR1_9PSEU</name>
<protein>
    <recommendedName>
        <fullName evidence="2">histidine kinase</fullName>
        <ecNumber evidence="2">2.7.13.3</ecNumber>
    </recommendedName>
</protein>
<keyword evidence="13" id="KW-1185">Reference proteome</keyword>
<reference evidence="12 13" key="1">
    <citation type="submission" date="2019-03" db="EMBL/GenBank/DDBJ databases">
        <title>Genomic Encyclopedia of Type Strains, Phase IV (KMG-IV): sequencing the most valuable type-strain genomes for metagenomic binning, comparative biology and taxonomic classification.</title>
        <authorList>
            <person name="Goeker M."/>
        </authorList>
    </citation>
    <scope>NUCLEOTIDE SEQUENCE [LARGE SCALE GENOMIC DNA]</scope>
    <source>
        <strain evidence="12 13">DSM 45934</strain>
    </source>
</reference>
<dbReference type="InterPro" id="IPR011712">
    <property type="entry name" value="Sig_transdc_His_kin_sub3_dim/P"/>
</dbReference>
<feature type="transmembrane region" description="Helical" evidence="9">
    <location>
        <begin position="205"/>
        <end position="224"/>
    </location>
</feature>
<evidence type="ECO:0000256" key="9">
    <source>
        <dbReference type="SAM" id="Phobius"/>
    </source>
</evidence>
<keyword evidence="9" id="KW-0812">Transmembrane</keyword>
<keyword evidence="5" id="KW-0547">Nucleotide-binding</keyword>
<evidence type="ECO:0000256" key="7">
    <source>
        <dbReference type="ARBA" id="ARBA00022840"/>
    </source>
</evidence>
<dbReference type="PANTHER" id="PTHR24421">
    <property type="entry name" value="NITRATE/NITRITE SENSOR PROTEIN NARX-RELATED"/>
    <property type="match status" value="1"/>
</dbReference>
<feature type="transmembrane region" description="Helical" evidence="9">
    <location>
        <begin position="12"/>
        <end position="39"/>
    </location>
</feature>
<feature type="transmembrane region" description="Helical" evidence="9">
    <location>
        <begin position="144"/>
        <end position="165"/>
    </location>
</feature>
<evidence type="ECO:0000313" key="13">
    <source>
        <dbReference type="Proteomes" id="UP000295680"/>
    </source>
</evidence>
<keyword evidence="4" id="KW-0808">Transferase</keyword>
<feature type="transmembrane region" description="Helical" evidence="9">
    <location>
        <begin position="115"/>
        <end position="137"/>
    </location>
</feature>
<dbReference type="Pfam" id="PF07730">
    <property type="entry name" value="HisKA_3"/>
    <property type="match status" value="1"/>
</dbReference>
<dbReference type="GO" id="GO:0005524">
    <property type="term" value="F:ATP binding"/>
    <property type="evidence" value="ECO:0007669"/>
    <property type="project" value="UniProtKB-KW"/>
</dbReference>
<dbReference type="InterPro" id="IPR003594">
    <property type="entry name" value="HATPase_dom"/>
</dbReference>
<organism evidence="12 13">
    <name type="scientific">Actinocrispum wychmicini</name>
    <dbReference type="NCBI Taxonomy" id="1213861"/>
    <lineage>
        <taxon>Bacteria</taxon>
        <taxon>Bacillati</taxon>
        <taxon>Actinomycetota</taxon>
        <taxon>Actinomycetes</taxon>
        <taxon>Pseudonocardiales</taxon>
        <taxon>Pseudonocardiaceae</taxon>
        <taxon>Actinocrispum</taxon>
    </lineage>
</organism>
<dbReference type="Gene3D" id="1.20.5.1930">
    <property type="match status" value="1"/>
</dbReference>
<dbReference type="AlphaFoldDB" id="A0A4R2JQR1"/>
<evidence type="ECO:0000256" key="2">
    <source>
        <dbReference type="ARBA" id="ARBA00012438"/>
    </source>
</evidence>
<dbReference type="PANTHER" id="PTHR24421:SF10">
    <property type="entry name" value="NITRATE_NITRITE SENSOR PROTEIN NARQ"/>
    <property type="match status" value="1"/>
</dbReference>
<evidence type="ECO:0000256" key="3">
    <source>
        <dbReference type="ARBA" id="ARBA00022553"/>
    </source>
</evidence>
<comment type="catalytic activity">
    <reaction evidence="1">
        <text>ATP + protein L-histidine = ADP + protein N-phospho-L-histidine.</text>
        <dbReference type="EC" id="2.7.13.3"/>
    </reaction>
</comment>
<dbReference type="EMBL" id="SLWS01000002">
    <property type="protein sequence ID" value="TCO62573.1"/>
    <property type="molecule type" value="Genomic_DNA"/>
</dbReference>